<comment type="function">
    <text evidence="4">Component of the exocyst complex involved in the docking of exocytic vesicles with fusion sites on the plasma membrane.</text>
</comment>
<keyword evidence="2 4" id="KW-0813">Transport</keyword>
<accession>A0ABC8QVC4</accession>
<keyword evidence="3 4" id="KW-0268">Exocytosis</keyword>
<keyword evidence="4" id="KW-0653">Protein transport</keyword>
<sequence>MDQVHSTFRDLEESNILCPYMNDAINEMSKACQAFEAKESAPPIAVTALRTLQSEITKIYILRLCSWMRTSAEEITKGESWVVVSILERNKSPYTISSLPLVFRSIMASVMDQINL</sequence>
<keyword evidence="7" id="KW-1185">Reference proteome</keyword>
<dbReference type="PANTHER" id="PTHR13043:SF1">
    <property type="entry name" value="EXOCYST COMPLEX COMPONENT 2"/>
    <property type="match status" value="1"/>
</dbReference>
<dbReference type="InterPro" id="IPR039481">
    <property type="entry name" value="EXOC2/Sec5_N_dom"/>
</dbReference>
<dbReference type="PANTHER" id="PTHR13043">
    <property type="entry name" value="EXOCYST COMPLEX COMPONENT SEC5"/>
    <property type="match status" value="1"/>
</dbReference>
<comment type="caution">
    <text evidence="6">The sequence shown here is derived from an EMBL/GenBank/DDBJ whole genome shotgun (WGS) entry which is preliminary data.</text>
</comment>
<comment type="similarity">
    <text evidence="1 4">Belongs to the SEC5 family.</text>
</comment>
<dbReference type="GO" id="GO:0000145">
    <property type="term" value="C:exocyst"/>
    <property type="evidence" value="ECO:0007669"/>
    <property type="project" value="UniProtKB-UniRule"/>
</dbReference>
<gene>
    <name evidence="6" type="ORF">ILEXP_LOCUS1642</name>
</gene>
<dbReference type="Proteomes" id="UP001642360">
    <property type="component" value="Unassembled WGS sequence"/>
</dbReference>
<evidence type="ECO:0000256" key="1">
    <source>
        <dbReference type="ARBA" id="ARBA00010578"/>
    </source>
</evidence>
<evidence type="ECO:0000256" key="2">
    <source>
        <dbReference type="ARBA" id="ARBA00022448"/>
    </source>
</evidence>
<evidence type="ECO:0000313" key="7">
    <source>
        <dbReference type="Proteomes" id="UP001642360"/>
    </source>
</evidence>
<dbReference type="GO" id="GO:0006887">
    <property type="term" value="P:exocytosis"/>
    <property type="evidence" value="ECO:0007669"/>
    <property type="project" value="UniProtKB-KW"/>
</dbReference>
<organism evidence="6 7">
    <name type="scientific">Ilex paraguariensis</name>
    <name type="common">yerba mate</name>
    <dbReference type="NCBI Taxonomy" id="185542"/>
    <lineage>
        <taxon>Eukaryota</taxon>
        <taxon>Viridiplantae</taxon>
        <taxon>Streptophyta</taxon>
        <taxon>Embryophyta</taxon>
        <taxon>Tracheophyta</taxon>
        <taxon>Spermatophyta</taxon>
        <taxon>Magnoliopsida</taxon>
        <taxon>eudicotyledons</taxon>
        <taxon>Gunneridae</taxon>
        <taxon>Pentapetalae</taxon>
        <taxon>asterids</taxon>
        <taxon>campanulids</taxon>
        <taxon>Aquifoliales</taxon>
        <taxon>Aquifoliaceae</taxon>
        <taxon>Ilex</taxon>
    </lineage>
</organism>
<dbReference type="Pfam" id="PF15469">
    <property type="entry name" value="Sec5"/>
    <property type="match status" value="1"/>
</dbReference>
<protein>
    <recommendedName>
        <fullName evidence="4">Exocyst complex component SEC5</fullName>
    </recommendedName>
</protein>
<evidence type="ECO:0000256" key="4">
    <source>
        <dbReference type="RuleBase" id="RU365069"/>
    </source>
</evidence>
<evidence type="ECO:0000256" key="3">
    <source>
        <dbReference type="ARBA" id="ARBA00022483"/>
    </source>
</evidence>
<dbReference type="InterPro" id="IPR029175">
    <property type="entry name" value="EXOC2/Sec5"/>
</dbReference>
<dbReference type="EMBL" id="CAUOFW020000558">
    <property type="protein sequence ID" value="CAK9134709.1"/>
    <property type="molecule type" value="Genomic_DNA"/>
</dbReference>
<evidence type="ECO:0000313" key="6">
    <source>
        <dbReference type="EMBL" id="CAK9134709.1"/>
    </source>
</evidence>
<feature type="domain" description="Exocyst complex component EXOC2/Sec5 N-terminal" evidence="5">
    <location>
        <begin position="11"/>
        <end position="114"/>
    </location>
</feature>
<evidence type="ECO:0000259" key="5">
    <source>
        <dbReference type="Pfam" id="PF15469"/>
    </source>
</evidence>
<dbReference type="AlphaFoldDB" id="A0ABC8QVC4"/>
<comment type="subunit">
    <text evidence="4">Component of the exocyst complex.</text>
</comment>
<proteinExistence type="inferred from homology"/>
<dbReference type="GO" id="GO:0015031">
    <property type="term" value="P:protein transport"/>
    <property type="evidence" value="ECO:0007669"/>
    <property type="project" value="UniProtKB-KW"/>
</dbReference>
<reference evidence="6 7" key="1">
    <citation type="submission" date="2024-02" db="EMBL/GenBank/DDBJ databases">
        <authorList>
            <person name="Vignale AGUSTIN F."/>
            <person name="Sosa J E."/>
            <person name="Modenutti C."/>
        </authorList>
    </citation>
    <scope>NUCLEOTIDE SEQUENCE [LARGE SCALE GENOMIC DNA]</scope>
</reference>
<name>A0ABC8QVC4_9AQUA</name>
<dbReference type="GO" id="GO:0006893">
    <property type="term" value="P:Golgi to plasma membrane transport"/>
    <property type="evidence" value="ECO:0007669"/>
    <property type="project" value="UniProtKB-UniRule"/>
</dbReference>